<feature type="domain" description="ABC transporter" evidence="9">
    <location>
        <begin position="357"/>
        <end position="591"/>
    </location>
</feature>
<dbReference type="InterPro" id="IPR027417">
    <property type="entry name" value="P-loop_NTPase"/>
</dbReference>
<dbReference type="InterPro" id="IPR011527">
    <property type="entry name" value="ABC1_TM_dom"/>
</dbReference>
<dbReference type="FunFam" id="3.40.50.300:FF:000287">
    <property type="entry name" value="Multidrug ABC transporter ATP-binding protein"/>
    <property type="match status" value="1"/>
</dbReference>
<dbReference type="InterPro" id="IPR003439">
    <property type="entry name" value="ABC_transporter-like_ATP-bd"/>
</dbReference>
<evidence type="ECO:0000313" key="12">
    <source>
        <dbReference type="Proteomes" id="UP000254808"/>
    </source>
</evidence>
<evidence type="ECO:0000256" key="2">
    <source>
        <dbReference type="ARBA" id="ARBA00022448"/>
    </source>
</evidence>
<evidence type="ECO:0000256" key="3">
    <source>
        <dbReference type="ARBA" id="ARBA00022692"/>
    </source>
</evidence>
<dbReference type="AlphaFoldDB" id="A0A345UK34"/>
<keyword evidence="4" id="KW-0547">Nucleotide-binding</keyword>
<evidence type="ECO:0000256" key="1">
    <source>
        <dbReference type="ARBA" id="ARBA00004651"/>
    </source>
</evidence>
<dbReference type="PROSITE" id="PS00211">
    <property type="entry name" value="ABC_TRANSPORTER_1"/>
    <property type="match status" value="1"/>
</dbReference>
<dbReference type="InterPro" id="IPR017871">
    <property type="entry name" value="ABC_transporter-like_CS"/>
</dbReference>
<evidence type="ECO:0000256" key="6">
    <source>
        <dbReference type="ARBA" id="ARBA00022989"/>
    </source>
</evidence>
<dbReference type="Pfam" id="PF00664">
    <property type="entry name" value="ABC_membrane"/>
    <property type="match status" value="1"/>
</dbReference>
<proteinExistence type="predicted"/>
<dbReference type="CDD" id="cd18576">
    <property type="entry name" value="ABC_6TM_bac_exporter_ABCB8_10_like"/>
    <property type="match status" value="1"/>
</dbReference>
<dbReference type="GO" id="GO:0015421">
    <property type="term" value="F:ABC-type oligopeptide transporter activity"/>
    <property type="evidence" value="ECO:0007669"/>
    <property type="project" value="TreeGrafter"/>
</dbReference>
<protein>
    <submittedName>
        <fullName evidence="11">ATP-binding cassette, subfamily B, MsbA</fullName>
    </submittedName>
</protein>
<reference evidence="11 12" key="1">
    <citation type="submission" date="2018-03" db="EMBL/GenBank/DDBJ databases">
        <title>Phenotypic and genomic properties of Cyclonatronum proteinivorum gen. nov., sp. nov., a haloalkaliphilic bacteroidete from soda lakes possessing Na+-translocating rhodopsin.</title>
        <authorList>
            <person name="Toshchakov S.V."/>
            <person name="Korzhenkov A."/>
            <person name="Samarov N.I."/>
            <person name="Kublanov I.V."/>
            <person name="Muntyan M.S."/>
            <person name="Sorokin D.Y."/>
        </authorList>
    </citation>
    <scope>NUCLEOTIDE SEQUENCE [LARGE SCALE GENOMIC DNA]</scope>
    <source>
        <strain evidence="11 12">Omega</strain>
    </source>
</reference>
<feature type="transmembrane region" description="Helical" evidence="8">
    <location>
        <begin position="159"/>
        <end position="176"/>
    </location>
</feature>
<dbReference type="SMART" id="SM00382">
    <property type="entry name" value="AAA"/>
    <property type="match status" value="1"/>
</dbReference>
<feature type="transmembrane region" description="Helical" evidence="8">
    <location>
        <begin position="76"/>
        <end position="98"/>
    </location>
</feature>
<keyword evidence="2" id="KW-0813">Transport</keyword>
<feature type="domain" description="ABC transmembrane type-1" evidence="10">
    <location>
        <begin position="41"/>
        <end position="323"/>
    </location>
</feature>
<name>A0A345UK34_9BACT</name>
<dbReference type="InterPro" id="IPR036640">
    <property type="entry name" value="ABC1_TM_sf"/>
</dbReference>
<dbReference type="Gene3D" id="3.40.50.300">
    <property type="entry name" value="P-loop containing nucleotide triphosphate hydrolases"/>
    <property type="match status" value="1"/>
</dbReference>
<keyword evidence="12" id="KW-1185">Reference proteome</keyword>
<evidence type="ECO:0000259" key="9">
    <source>
        <dbReference type="PROSITE" id="PS50893"/>
    </source>
</evidence>
<dbReference type="Proteomes" id="UP000254808">
    <property type="component" value="Chromosome"/>
</dbReference>
<dbReference type="EMBL" id="CP027806">
    <property type="protein sequence ID" value="AXJ00836.1"/>
    <property type="molecule type" value="Genomic_DNA"/>
</dbReference>
<keyword evidence="6 8" id="KW-1133">Transmembrane helix</keyword>
<evidence type="ECO:0000256" key="7">
    <source>
        <dbReference type="ARBA" id="ARBA00023136"/>
    </source>
</evidence>
<dbReference type="PANTHER" id="PTHR43394:SF1">
    <property type="entry name" value="ATP-BINDING CASSETTE SUB-FAMILY B MEMBER 10, MITOCHONDRIAL"/>
    <property type="match status" value="1"/>
</dbReference>
<dbReference type="PANTHER" id="PTHR43394">
    <property type="entry name" value="ATP-DEPENDENT PERMEASE MDL1, MITOCHONDRIAL"/>
    <property type="match status" value="1"/>
</dbReference>
<dbReference type="SUPFAM" id="SSF90123">
    <property type="entry name" value="ABC transporter transmembrane region"/>
    <property type="match status" value="1"/>
</dbReference>
<dbReference type="GO" id="GO:0016887">
    <property type="term" value="F:ATP hydrolysis activity"/>
    <property type="evidence" value="ECO:0007669"/>
    <property type="project" value="InterPro"/>
</dbReference>
<feature type="transmembrane region" description="Helical" evidence="8">
    <location>
        <begin position="36"/>
        <end position="56"/>
    </location>
</feature>
<feature type="transmembrane region" description="Helical" evidence="8">
    <location>
        <begin position="262"/>
        <end position="282"/>
    </location>
</feature>
<dbReference type="GO" id="GO:0005886">
    <property type="term" value="C:plasma membrane"/>
    <property type="evidence" value="ECO:0007669"/>
    <property type="project" value="UniProtKB-SubCell"/>
</dbReference>
<feature type="transmembrane region" description="Helical" evidence="8">
    <location>
        <begin position="182"/>
        <end position="202"/>
    </location>
</feature>
<dbReference type="FunFam" id="1.20.1560.10:FF:000215">
    <property type="entry name" value="ABC transporter B family member 4"/>
    <property type="match status" value="1"/>
</dbReference>
<dbReference type="OrthoDB" id="1111069at2"/>
<dbReference type="PROSITE" id="PS50893">
    <property type="entry name" value="ABC_TRANSPORTER_2"/>
    <property type="match status" value="1"/>
</dbReference>
<keyword evidence="5 11" id="KW-0067">ATP-binding</keyword>
<keyword evidence="3 8" id="KW-0812">Transmembrane</keyword>
<dbReference type="KEGG" id="cprv:CYPRO_1585"/>
<dbReference type="InterPro" id="IPR039421">
    <property type="entry name" value="Type_1_exporter"/>
</dbReference>
<dbReference type="Pfam" id="PF00005">
    <property type="entry name" value="ABC_tran"/>
    <property type="match status" value="1"/>
</dbReference>
<evidence type="ECO:0000313" key="11">
    <source>
        <dbReference type="EMBL" id="AXJ00836.1"/>
    </source>
</evidence>
<evidence type="ECO:0000256" key="4">
    <source>
        <dbReference type="ARBA" id="ARBA00022741"/>
    </source>
</evidence>
<dbReference type="InterPro" id="IPR003593">
    <property type="entry name" value="AAA+_ATPase"/>
</dbReference>
<dbReference type="SUPFAM" id="SSF52540">
    <property type="entry name" value="P-loop containing nucleoside triphosphate hydrolases"/>
    <property type="match status" value="1"/>
</dbReference>
<dbReference type="PROSITE" id="PS50929">
    <property type="entry name" value="ABC_TM1F"/>
    <property type="match status" value="1"/>
</dbReference>
<dbReference type="GO" id="GO:0090374">
    <property type="term" value="P:oligopeptide export from mitochondrion"/>
    <property type="evidence" value="ECO:0007669"/>
    <property type="project" value="TreeGrafter"/>
</dbReference>
<evidence type="ECO:0000259" key="10">
    <source>
        <dbReference type="PROSITE" id="PS50929"/>
    </source>
</evidence>
<comment type="subcellular location">
    <subcellularLocation>
        <location evidence="1">Cell membrane</location>
        <topology evidence="1">Multi-pass membrane protein</topology>
    </subcellularLocation>
</comment>
<evidence type="ECO:0000256" key="5">
    <source>
        <dbReference type="ARBA" id="ARBA00022840"/>
    </source>
</evidence>
<evidence type="ECO:0000256" key="8">
    <source>
        <dbReference type="SAM" id="Phobius"/>
    </source>
</evidence>
<sequence>MFTLPEKHPTFKPALLHLNKTSFRQYLRILTYARPYLGRLLFALVASLLATLVWLAVPLGLRELLDAVFDGGNRELLNTVTFILIGLFVMQAFLGFWGSYLLDWIGERVVTDLRRELYAHLNRLSLRFFSNQRLGEITSRLTNDVGAIRDAVTGTLSEGLTQTISLIGSVGLMVYLNWRLSLVIFVTVPLITLAVRYFGGLIRKLSREVQDRLADTTAIAEESLGAIQSVKSFARESYEVARYNDKAEELFRTARKRVLYSNLFWSVVAVMFLSTMIVIFWYGGTEVLAGRLTAGDLVAFIFFAFNIGRSLGGMARVYAVFSSAVGASERIFGLLEEVPEIEDHPEARPLDPVLGAVAFEEVSFGYGEDQSVLESVNFRCEPGEIVALAGPSGAGKTTLLSLIPRFYEVTGGRITIDGRDIRMIPQQQLRSFIAVVPQDIQLFGTTIRENIRYGRLEATDPEVEEAARLAQADGFIREHPDGYEARVGERGIKLSGGQRQRIAIARAILKQPRILLLDEATSSLDSESEAAVQLALGHLMKRCTTFVIAHRLSTIRDADTILVMEQGRILERGRHEQLMAQNGLYRRLHDIQFQEKLV</sequence>
<gene>
    <name evidence="11" type="ORF">CYPRO_1585</name>
</gene>
<dbReference type="GO" id="GO:0005524">
    <property type="term" value="F:ATP binding"/>
    <property type="evidence" value="ECO:0007669"/>
    <property type="project" value="UniProtKB-KW"/>
</dbReference>
<dbReference type="Gene3D" id="1.20.1560.10">
    <property type="entry name" value="ABC transporter type 1, transmembrane domain"/>
    <property type="match status" value="1"/>
</dbReference>
<keyword evidence="7 8" id="KW-0472">Membrane</keyword>
<accession>A0A345UK34</accession>
<organism evidence="11 12">
    <name type="scientific">Cyclonatronum proteinivorum</name>
    <dbReference type="NCBI Taxonomy" id="1457365"/>
    <lineage>
        <taxon>Bacteria</taxon>
        <taxon>Pseudomonadati</taxon>
        <taxon>Balneolota</taxon>
        <taxon>Balneolia</taxon>
        <taxon>Balneolales</taxon>
        <taxon>Cyclonatronaceae</taxon>
        <taxon>Cyclonatronum</taxon>
    </lineage>
</organism>